<gene>
    <name evidence="4" type="ORF">HUO14_02965</name>
</gene>
<feature type="region of interest" description="Disordered" evidence="2">
    <location>
        <begin position="212"/>
        <end position="231"/>
    </location>
</feature>
<organism evidence="4 5">
    <name type="scientific">Parasphingorhabdus flavimaris</name>
    <dbReference type="NCBI Taxonomy" id="266812"/>
    <lineage>
        <taxon>Bacteria</taxon>
        <taxon>Pseudomonadati</taxon>
        <taxon>Pseudomonadota</taxon>
        <taxon>Alphaproteobacteria</taxon>
        <taxon>Sphingomonadales</taxon>
        <taxon>Sphingomonadaceae</taxon>
        <taxon>Parasphingorhabdus</taxon>
    </lineage>
</organism>
<evidence type="ECO:0000256" key="2">
    <source>
        <dbReference type="SAM" id="MobiDB-lite"/>
    </source>
</evidence>
<evidence type="ECO:0000256" key="1">
    <source>
        <dbReference type="ARBA" id="ARBA00009387"/>
    </source>
</evidence>
<evidence type="ECO:0000313" key="4">
    <source>
        <dbReference type="EMBL" id="NVD26866.1"/>
    </source>
</evidence>
<dbReference type="Gene3D" id="1.10.530.10">
    <property type="match status" value="1"/>
</dbReference>
<name>A0ABX2MZI4_9SPHN</name>
<dbReference type="RefSeq" id="WP_176278378.1">
    <property type="nucleotide sequence ID" value="NZ_JABWMH010000001.1"/>
</dbReference>
<dbReference type="InterPro" id="IPR008258">
    <property type="entry name" value="Transglycosylase_SLT_dom_1"/>
</dbReference>
<dbReference type="SUPFAM" id="SSF53955">
    <property type="entry name" value="Lysozyme-like"/>
    <property type="match status" value="1"/>
</dbReference>
<evidence type="ECO:0000259" key="3">
    <source>
        <dbReference type="Pfam" id="PF01464"/>
    </source>
</evidence>
<comment type="caution">
    <text evidence="4">The sequence shown here is derived from an EMBL/GenBank/DDBJ whole genome shotgun (WGS) entry which is preliminary data.</text>
</comment>
<dbReference type="InterPro" id="IPR023346">
    <property type="entry name" value="Lysozyme-like_dom_sf"/>
</dbReference>
<dbReference type="Pfam" id="PF01464">
    <property type="entry name" value="SLT"/>
    <property type="match status" value="1"/>
</dbReference>
<protein>
    <submittedName>
        <fullName evidence="4">Transglycosylase SLT domain-containing protein</fullName>
    </submittedName>
</protein>
<sequence length="275" mass="29477">MSNLSITQSQDRRSLPGVIAQSAQRTGVDFQYLMAQAQLESGMRPDAKASTSSATGLYQFVEQTWLGLVDEKGDEYGLGWAQDAITRNRDGKYVIADQAQKSSILALRNDPALSASLAGEFAKDNGAYLAKRIGREPASVDLYLAHFLGPAGAGKFLNALDADPHAPAAPSFANAAQSNRTIFYNKSGGARSFQDIRNLFAQKLEDASMSAGNGNSFPTAGNNLPQSQKPAPMVQPADYLRIAKNHINDQSNSGKSKPFDDQARVAYLMLASLGL</sequence>
<proteinExistence type="inferred from homology"/>
<feature type="compositionally biased region" description="Polar residues" evidence="2">
    <location>
        <begin position="212"/>
        <end position="229"/>
    </location>
</feature>
<evidence type="ECO:0000313" key="5">
    <source>
        <dbReference type="Proteomes" id="UP000652427"/>
    </source>
</evidence>
<comment type="similarity">
    <text evidence="1">Belongs to the virb1 family.</text>
</comment>
<accession>A0ABX2MZI4</accession>
<reference evidence="4 5" key="1">
    <citation type="submission" date="2020-06" db="EMBL/GenBank/DDBJ databases">
        <authorList>
            <person name="Kim S.-J."/>
            <person name="Park S.-J."/>
        </authorList>
    </citation>
    <scope>NUCLEOTIDE SEQUENCE [LARGE SCALE GENOMIC DNA]</scope>
    <source>
        <strain evidence="4 5">SW-151</strain>
    </source>
</reference>
<keyword evidence="5" id="KW-1185">Reference proteome</keyword>
<feature type="domain" description="Transglycosylase SLT" evidence="3">
    <location>
        <begin position="19"/>
        <end position="66"/>
    </location>
</feature>
<dbReference type="Proteomes" id="UP000652427">
    <property type="component" value="Unassembled WGS sequence"/>
</dbReference>
<dbReference type="EMBL" id="JABWMH010000001">
    <property type="protein sequence ID" value="NVD26866.1"/>
    <property type="molecule type" value="Genomic_DNA"/>
</dbReference>